<dbReference type="SUPFAM" id="SSF52540">
    <property type="entry name" value="P-loop containing nucleoside triphosphate hydrolases"/>
    <property type="match status" value="1"/>
</dbReference>
<keyword evidence="3" id="KW-0472">Membrane</keyword>
<protein>
    <submittedName>
        <fullName evidence="4">Uncharacterized protein</fullName>
    </submittedName>
</protein>
<proteinExistence type="inferred from homology"/>
<sequence length="329" mass="37794">MASSDISCEPMDVDLSIHSHNDSNTVQPPTSKSPMLNESVDDGEVSRVHHTLKETKSSTFKPEVWNVKKYHILRKTEQDRNYSLYLLFVAILVIPLAVILYCISDIRCSNDIDLKVLKMKLANRLYGQPVAVEKLIEALDRDEKSKILFFYGGTGVGKTFTSTLIFDNIWNSSNVYHYTMPSFGHSFSTESMLGLNICDSSFVVVDDLKQNDLQVKEHIAEIIKKSEDLNRKITVILIFNCDIIAKDFVKKCDNTFYTELSQAYEDVKVYKQFIEFKPLTQEVLRMCIEDELRHKIVSDLHFNYLLNNFNVALDGCKGVYKKIKFLNVL</sequence>
<evidence type="ECO:0000256" key="3">
    <source>
        <dbReference type="SAM" id="Phobius"/>
    </source>
</evidence>
<dbReference type="EMBL" id="JBEUOH010000007">
    <property type="protein sequence ID" value="KAL0892092.1"/>
    <property type="molecule type" value="Genomic_DNA"/>
</dbReference>
<dbReference type="Proteomes" id="UP001549920">
    <property type="component" value="Unassembled WGS sequence"/>
</dbReference>
<dbReference type="InterPro" id="IPR027417">
    <property type="entry name" value="P-loop_NTPase"/>
</dbReference>
<dbReference type="Gene3D" id="3.40.50.300">
    <property type="entry name" value="P-loop containing nucleotide triphosphate hydrolases"/>
    <property type="match status" value="1"/>
</dbReference>
<evidence type="ECO:0000256" key="2">
    <source>
        <dbReference type="SAM" id="MobiDB-lite"/>
    </source>
</evidence>
<gene>
    <name evidence="4" type="ORF">ABMA27_015301</name>
</gene>
<evidence type="ECO:0000313" key="5">
    <source>
        <dbReference type="Proteomes" id="UP001549920"/>
    </source>
</evidence>
<comment type="caution">
    <text evidence="4">The sequence shown here is derived from an EMBL/GenBank/DDBJ whole genome shotgun (WGS) entry which is preliminary data.</text>
</comment>
<dbReference type="PANTHER" id="PTHR10760">
    <property type="entry name" value="TORSIN"/>
    <property type="match status" value="1"/>
</dbReference>
<keyword evidence="3" id="KW-0812">Transmembrane</keyword>
<evidence type="ECO:0000256" key="1">
    <source>
        <dbReference type="ARBA" id="ARBA00006235"/>
    </source>
</evidence>
<comment type="similarity">
    <text evidence="1">Belongs to the ClpA/ClpB family. Torsin subfamily.</text>
</comment>
<keyword evidence="3" id="KW-1133">Transmembrane helix</keyword>
<dbReference type="InterPro" id="IPR010448">
    <property type="entry name" value="Torsin"/>
</dbReference>
<evidence type="ECO:0000313" key="4">
    <source>
        <dbReference type="EMBL" id="KAL0892092.1"/>
    </source>
</evidence>
<feature type="region of interest" description="Disordered" evidence="2">
    <location>
        <begin position="18"/>
        <end position="39"/>
    </location>
</feature>
<organism evidence="4 5">
    <name type="scientific">Loxostege sticticalis</name>
    <name type="common">Beet webworm moth</name>
    <dbReference type="NCBI Taxonomy" id="481309"/>
    <lineage>
        <taxon>Eukaryota</taxon>
        <taxon>Metazoa</taxon>
        <taxon>Ecdysozoa</taxon>
        <taxon>Arthropoda</taxon>
        <taxon>Hexapoda</taxon>
        <taxon>Insecta</taxon>
        <taxon>Pterygota</taxon>
        <taxon>Neoptera</taxon>
        <taxon>Endopterygota</taxon>
        <taxon>Lepidoptera</taxon>
        <taxon>Glossata</taxon>
        <taxon>Ditrysia</taxon>
        <taxon>Pyraloidea</taxon>
        <taxon>Crambidae</taxon>
        <taxon>Pyraustinae</taxon>
        <taxon>Loxostege</taxon>
    </lineage>
</organism>
<feature type="compositionally biased region" description="Polar residues" evidence="2">
    <location>
        <begin position="22"/>
        <end position="36"/>
    </location>
</feature>
<reference evidence="4 5" key="1">
    <citation type="submission" date="2024-06" db="EMBL/GenBank/DDBJ databases">
        <title>A chromosome-level genome assembly of beet webworm, Loxostege sticticalis.</title>
        <authorList>
            <person name="Zhang Y."/>
        </authorList>
    </citation>
    <scope>NUCLEOTIDE SEQUENCE [LARGE SCALE GENOMIC DNA]</scope>
    <source>
        <strain evidence="4">AQ026</strain>
        <tissue evidence="4">Whole body</tissue>
    </source>
</reference>
<name>A0ABR3I745_LOXSC</name>
<dbReference type="PANTHER" id="PTHR10760:SF2">
    <property type="entry name" value="LD13476P-RELATED"/>
    <property type="match status" value="1"/>
</dbReference>
<keyword evidence="5" id="KW-1185">Reference proteome</keyword>
<feature type="transmembrane region" description="Helical" evidence="3">
    <location>
        <begin position="82"/>
        <end position="101"/>
    </location>
</feature>
<accession>A0ABR3I745</accession>